<evidence type="ECO:0000313" key="3">
    <source>
        <dbReference type="Proteomes" id="UP000325255"/>
    </source>
</evidence>
<dbReference type="EMBL" id="VWPK01000044">
    <property type="protein sequence ID" value="KAA5609800.1"/>
    <property type="molecule type" value="Genomic_DNA"/>
</dbReference>
<proteinExistence type="predicted"/>
<gene>
    <name evidence="2" type="ORF">F1189_22675</name>
</gene>
<dbReference type="Proteomes" id="UP000325255">
    <property type="component" value="Unassembled WGS sequence"/>
</dbReference>
<dbReference type="GO" id="GO:0016747">
    <property type="term" value="F:acyltransferase activity, transferring groups other than amino-acyl groups"/>
    <property type="evidence" value="ECO:0007669"/>
    <property type="project" value="InterPro"/>
</dbReference>
<dbReference type="PROSITE" id="PS51186">
    <property type="entry name" value="GNAT"/>
    <property type="match status" value="1"/>
</dbReference>
<evidence type="ECO:0000313" key="2">
    <source>
        <dbReference type="EMBL" id="KAA5609800.1"/>
    </source>
</evidence>
<dbReference type="PANTHER" id="PTHR43072:SF8">
    <property type="entry name" value="ACYLTRANSFERASE FABY-RELATED"/>
    <property type="match status" value="1"/>
</dbReference>
<protein>
    <submittedName>
        <fullName evidence="2">N-acetyltransferase family protein</fullName>
    </submittedName>
</protein>
<dbReference type="InterPro" id="IPR016181">
    <property type="entry name" value="Acyl_CoA_acyltransferase"/>
</dbReference>
<dbReference type="CDD" id="cd04301">
    <property type="entry name" value="NAT_SF"/>
    <property type="match status" value="1"/>
</dbReference>
<dbReference type="SUPFAM" id="SSF55729">
    <property type="entry name" value="Acyl-CoA N-acyltransferases (Nat)"/>
    <property type="match status" value="1"/>
</dbReference>
<name>A0A5M6ING3_9PROT</name>
<feature type="domain" description="N-acetyltransferase" evidence="1">
    <location>
        <begin position="1"/>
        <end position="164"/>
    </location>
</feature>
<dbReference type="RefSeq" id="WP_150043161.1">
    <property type="nucleotide sequence ID" value="NZ_OW485601.1"/>
</dbReference>
<reference evidence="2 3" key="1">
    <citation type="submission" date="2019-09" db="EMBL/GenBank/DDBJ databases">
        <title>Genome sequence of Rhodovastum atsumiense, a diverse member of the Acetobacteraceae family of non-sulfur purple photosynthetic bacteria.</title>
        <authorList>
            <person name="Meyer T."/>
            <person name="Kyndt J."/>
        </authorList>
    </citation>
    <scope>NUCLEOTIDE SEQUENCE [LARGE SCALE GENOMIC DNA]</scope>
    <source>
        <strain evidence="2 3">DSM 21279</strain>
    </source>
</reference>
<evidence type="ECO:0000259" key="1">
    <source>
        <dbReference type="PROSITE" id="PS51186"/>
    </source>
</evidence>
<comment type="caution">
    <text evidence="2">The sequence shown here is derived from an EMBL/GenBank/DDBJ whole genome shotgun (WGS) entry which is preliminary data.</text>
</comment>
<accession>A0A5M6ING3</accession>
<dbReference type="OrthoDB" id="5459937at2"/>
<dbReference type="Pfam" id="PF13420">
    <property type="entry name" value="Acetyltransf_4"/>
    <property type="match status" value="1"/>
</dbReference>
<keyword evidence="3" id="KW-1185">Reference proteome</keyword>
<sequence>MQIRAATTADIPEMQAIYAYHVLHGTGTFEEIPPSIEELAARVAAVTARGWSWLVAVDATGVLGYAYYAQYKDRTAYRFTAEDSVYVREDVRGQGVGKALVAQLLADATAKGFRQMVAVVGDAENVGSVGVHASLGFTRAGVLRATGLKFGHWLDVVMMQRPLGNGSRDVPQD</sequence>
<dbReference type="Gene3D" id="3.40.630.30">
    <property type="match status" value="1"/>
</dbReference>
<dbReference type="PANTHER" id="PTHR43072">
    <property type="entry name" value="N-ACETYLTRANSFERASE"/>
    <property type="match status" value="1"/>
</dbReference>
<keyword evidence="2" id="KW-0808">Transferase</keyword>
<organism evidence="2 3">
    <name type="scientific">Rhodovastum atsumiense</name>
    <dbReference type="NCBI Taxonomy" id="504468"/>
    <lineage>
        <taxon>Bacteria</taxon>
        <taxon>Pseudomonadati</taxon>
        <taxon>Pseudomonadota</taxon>
        <taxon>Alphaproteobacteria</taxon>
        <taxon>Acetobacterales</taxon>
        <taxon>Acetobacteraceae</taxon>
        <taxon>Rhodovastum</taxon>
    </lineage>
</organism>
<dbReference type="InterPro" id="IPR000182">
    <property type="entry name" value="GNAT_dom"/>
</dbReference>
<dbReference type="AlphaFoldDB" id="A0A5M6ING3"/>